<dbReference type="PANTHER" id="PTHR34133:SF9">
    <property type="entry name" value="DUF1997 DOMAIN-CONTAINING PROTEIN"/>
    <property type="match status" value="1"/>
</dbReference>
<sequence length="537" mass="61909">MAVLSSPMFGTYRPVKTEMRPITRWRVRCQVSSIKPATYSSRLSTDIPLHESPQALFDDYLEDKSRVFEAMFPDKPRSHKLNEMLPINFLFLTVWPVVDMRLSCKSNGQDYPADVPLDITKVVELKMEHCTQTGEESTQGSELEMNISFVLPPVLELVPEDVRRNLANAVLTGLVKNMKHKVNGSLLADYSRFKNERRLHKLSTKADQSEEQNYRVKELLTTRVLCILLTLKVKRVVEVILQILLNVQCSRVTLINNCVTDEGLHYHHVDGKINGEREREKSGKDQISSNLEDLKRERKTGKMAVSSTVLSCPKMFGRRRSVAVEMRTIRWGVKCQLSPVKPSKYSSKITTDVQLHESPLALFDEYLEDKSRVFKAMFPDKPKSYRLNEEEWRIQMLPIKFLFLTAWPVVVMRIRCKSNGQDYPPDVPLDITKVLELNMMKWELQGLDRVMEPSDFTLGVQGALYPDRGGRHTRLKGRLKMNISFVLPSVLMLVPEDVRRNVANAVLNGLVDNMKHKVIESLLADYNRFKNERRTHH</sequence>
<keyword evidence="2" id="KW-1185">Reference proteome</keyword>
<evidence type="ECO:0000313" key="1">
    <source>
        <dbReference type="EMBL" id="KAH0885551.1"/>
    </source>
</evidence>
<dbReference type="InterPro" id="IPR018971">
    <property type="entry name" value="DUF1997"/>
</dbReference>
<dbReference type="Pfam" id="PF09366">
    <property type="entry name" value="DUF1997"/>
    <property type="match status" value="2"/>
</dbReference>
<gene>
    <name evidence="1" type="ORF">HID58_061647</name>
</gene>
<accession>A0ABQ7ZZ67</accession>
<organism evidence="1 2">
    <name type="scientific">Brassica napus</name>
    <name type="common">Rape</name>
    <dbReference type="NCBI Taxonomy" id="3708"/>
    <lineage>
        <taxon>Eukaryota</taxon>
        <taxon>Viridiplantae</taxon>
        <taxon>Streptophyta</taxon>
        <taxon>Embryophyta</taxon>
        <taxon>Tracheophyta</taxon>
        <taxon>Spermatophyta</taxon>
        <taxon>Magnoliopsida</taxon>
        <taxon>eudicotyledons</taxon>
        <taxon>Gunneridae</taxon>
        <taxon>Pentapetalae</taxon>
        <taxon>rosids</taxon>
        <taxon>malvids</taxon>
        <taxon>Brassicales</taxon>
        <taxon>Brassicaceae</taxon>
        <taxon>Brassiceae</taxon>
        <taxon>Brassica</taxon>
    </lineage>
</organism>
<proteinExistence type="predicted"/>
<dbReference type="EMBL" id="JAGKQM010000014">
    <property type="protein sequence ID" value="KAH0885551.1"/>
    <property type="molecule type" value="Genomic_DNA"/>
</dbReference>
<dbReference type="Proteomes" id="UP000824890">
    <property type="component" value="Unassembled WGS sequence"/>
</dbReference>
<name>A0ABQ7ZZ67_BRANA</name>
<reference evidence="1 2" key="1">
    <citation type="submission" date="2021-05" db="EMBL/GenBank/DDBJ databases">
        <title>Genome Assembly of Synthetic Allotetraploid Brassica napus Reveals Homoeologous Exchanges between Subgenomes.</title>
        <authorList>
            <person name="Davis J.T."/>
        </authorList>
    </citation>
    <scope>NUCLEOTIDE SEQUENCE [LARGE SCALE GENOMIC DNA]</scope>
    <source>
        <strain evidence="2">cv. Da-Ae</strain>
        <tissue evidence="1">Seedling</tissue>
    </source>
</reference>
<dbReference type="PANTHER" id="PTHR34133">
    <property type="entry name" value="OS07G0633000 PROTEIN"/>
    <property type="match status" value="1"/>
</dbReference>
<protein>
    <submittedName>
        <fullName evidence="1">Uncharacterized protein</fullName>
    </submittedName>
</protein>
<evidence type="ECO:0000313" key="2">
    <source>
        <dbReference type="Proteomes" id="UP000824890"/>
    </source>
</evidence>
<comment type="caution">
    <text evidence="1">The sequence shown here is derived from an EMBL/GenBank/DDBJ whole genome shotgun (WGS) entry which is preliminary data.</text>
</comment>